<dbReference type="AlphaFoldDB" id="A0A431VZK0"/>
<keyword evidence="3 6" id="KW-0460">Magnesium</keyword>
<dbReference type="SFLD" id="SFLDF00009">
    <property type="entry name" value="o-succinylbenzoate_synthase"/>
    <property type="match status" value="1"/>
</dbReference>
<dbReference type="Gene3D" id="3.20.20.120">
    <property type="entry name" value="Enolase-like C-terminal domain"/>
    <property type="match status" value="1"/>
</dbReference>
<dbReference type="GO" id="GO:0046872">
    <property type="term" value="F:metal ion binding"/>
    <property type="evidence" value="ECO:0007669"/>
    <property type="project" value="UniProtKB-KW"/>
</dbReference>
<evidence type="ECO:0000256" key="7">
    <source>
        <dbReference type="RuleBase" id="RU366006"/>
    </source>
</evidence>
<dbReference type="EMBL" id="RXPE01000006">
    <property type="protein sequence ID" value="RTR28711.1"/>
    <property type="molecule type" value="Genomic_DNA"/>
</dbReference>
<evidence type="ECO:0000313" key="9">
    <source>
        <dbReference type="EMBL" id="RTR28711.1"/>
    </source>
</evidence>
<feature type="binding site" evidence="6">
    <location>
        <position position="230"/>
    </location>
    <ligand>
        <name>Mg(2+)</name>
        <dbReference type="ChEBI" id="CHEBI:18420"/>
    </ligand>
</feature>
<keyword evidence="10" id="KW-1185">Reference proteome</keyword>
<keyword evidence="2 6" id="KW-0479">Metal-binding</keyword>
<dbReference type="Gene3D" id="3.30.390.10">
    <property type="entry name" value="Enolase-like, N-terminal domain"/>
    <property type="match status" value="1"/>
</dbReference>
<dbReference type="GO" id="GO:0016855">
    <property type="term" value="F:racemase and epimerase activity, acting on amino acids and derivatives"/>
    <property type="evidence" value="ECO:0007669"/>
    <property type="project" value="UniProtKB-UniRule"/>
</dbReference>
<evidence type="ECO:0000256" key="5">
    <source>
        <dbReference type="PIRSR" id="PIRSR634603-1"/>
    </source>
</evidence>
<protein>
    <recommendedName>
        <fullName evidence="7">Dipeptide epimerase</fullName>
        <ecNumber evidence="7">5.1.1.-</ecNumber>
    </recommendedName>
</protein>
<dbReference type="Pfam" id="PF02746">
    <property type="entry name" value="MR_MLE_N"/>
    <property type="match status" value="1"/>
</dbReference>
<gene>
    <name evidence="9" type="ORF">EJ104_04985</name>
</gene>
<evidence type="ECO:0000256" key="6">
    <source>
        <dbReference type="PIRSR" id="PIRSR634603-3"/>
    </source>
</evidence>
<dbReference type="InterPro" id="IPR013341">
    <property type="entry name" value="Mandelate_racemase_N_dom"/>
</dbReference>
<dbReference type="SFLD" id="SFLDS00001">
    <property type="entry name" value="Enolase"/>
    <property type="match status" value="1"/>
</dbReference>
<sequence>MITWSRFDLTTAQPFGIARWTHSTYERVRVEWQLGEVTGQGEAAPNAFYGETGATVLAALERLAPLLDDPWAFRTLAGQLDAALAYHPSAKCALEMAALEACALSVSRPVRELLGLPSGKIPESSFTIGIASLPEMQAQARAAVERGHAVLKVKLGTAHDEQILSALREVAPAVALRVDANAAWTLPQARRMLDVLEHWRVELLEQPLPAGDLDGHRALRRSARLPIIADESLHSVANVPALAEAFDGVNLKLAKLGGPVQGLRAMELARLHGMSVMIGCMIESSLGIAAAVTLAPQCDWVDLDSPLLLAADPVQGLIWEAGCLSVSDAPGWGVSWVG</sequence>
<dbReference type="InterPro" id="IPR029065">
    <property type="entry name" value="Enolase_C-like"/>
</dbReference>
<dbReference type="RefSeq" id="WP_126351660.1">
    <property type="nucleotide sequence ID" value="NZ_CP086380.1"/>
</dbReference>
<evidence type="ECO:0000256" key="2">
    <source>
        <dbReference type="ARBA" id="ARBA00022723"/>
    </source>
</evidence>
<dbReference type="Proteomes" id="UP000277766">
    <property type="component" value="Unassembled WGS sequence"/>
</dbReference>
<feature type="active site" description="Proton acceptor; specific for (S)-substrate epimerization" evidence="5">
    <location>
        <position position="252"/>
    </location>
</feature>
<dbReference type="OrthoDB" id="9782675at2"/>
<dbReference type="SMART" id="SM00922">
    <property type="entry name" value="MR_MLE"/>
    <property type="match status" value="1"/>
</dbReference>
<evidence type="ECO:0000313" key="10">
    <source>
        <dbReference type="Proteomes" id="UP000277766"/>
    </source>
</evidence>
<evidence type="ECO:0000256" key="1">
    <source>
        <dbReference type="ARBA" id="ARBA00008031"/>
    </source>
</evidence>
<dbReference type="Pfam" id="PF13378">
    <property type="entry name" value="MR_MLE_C"/>
    <property type="match status" value="1"/>
</dbReference>
<feature type="binding site" evidence="6">
    <location>
        <position position="179"/>
    </location>
    <ligand>
        <name>Mg(2+)</name>
        <dbReference type="ChEBI" id="CHEBI:18420"/>
    </ligand>
</feature>
<dbReference type="EC" id="5.1.1.-" evidence="7"/>
<feature type="active site" description="Proton acceptor; specific for (R)-substrate epimerization" evidence="5">
    <location>
        <position position="154"/>
    </location>
</feature>
<proteinExistence type="inferred from homology"/>
<dbReference type="PANTHER" id="PTHR48073:SF2">
    <property type="entry name" value="O-SUCCINYLBENZOATE SYNTHASE"/>
    <property type="match status" value="1"/>
</dbReference>
<dbReference type="InterPro" id="IPR013342">
    <property type="entry name" value="Mandelate_racemase_C"/>
</dbReference>
<reference evidence="9 10" key="1">
    <citation type="submission" date="2018-12" db="EMBL/GenBank/DDBJ databases">
        <title>Deinococcus radiophilus ATCC 27603 genome sequencing and assembly.</title>
        <authorList>
            <person name="Maclea K.S."/>
            <person name="Maynard C.R."/>
        </authorList>
    </citation>
    <scope>NUCLEOTIDE SEQUENCE [LARGE SCALE GENOMIC DNA]</scope>
    <source>
        <strain evidence="9 10">ATCC 27603</strain>
    </source>
</reference>
<dbReference type="PROSITE" id="PS00909">
    <property type="entry name" value="MR_MLE_2"/>
    <property type="match status" value="1"/>
</dbReference>
<feature type="binding site" evidence="6">
    <location>
        <position position="205"/>
    </location>
    <ligand>
        <name>Mg(2+)</name>
        <dbReference type="ChEBI" id="CHEBI:18420"/>
    </ligand>
</feature>
<organism evidence="9 10">
    <name type="scientific">Deinococcus radiophilus</name>
    <dbReference type="NCBI Taxonomy" id="32062"/>
    <lineage>
        <taxon>Bacteria</taxon>
        <taxon>Thermotogati</taxon>
        <taxon>Deinococcota</taxon>
        <taxon>Deinococci</taxon>
        <taxon>Deinococcales</taxon>
        <taxon>Deinococcaceae</taxon>
        <taxon>Deinococcus</taxon>
    </lineage>
</organism>
<comment type="similarity">
    <text evidence="1 7">Belongs to the mandelate racemase/muconate lactonizing enzyme family.</text>
</comment>
<dbReference type="InterPro" id="IPR034603">
    <property type="entry name" value="Dipeptide_epimerase"/>
</dbReference>
<dbReference type="InterPro" id="IPR018110">
    <property type="entry name" value="Mandel_Rmase/mucon_lact_enz_CS"/>
</dbReference>
<dbReference type="SUPFAM" id="SSF54826">
    <property type="entry name" value="Enolase N-terminal domain-like"/>
    <property type="match status" value="1"/>
</dbReference>
<comment type="cofactor">
    <cofactor evidence="6 7">
        <name>Mg(2+)</name>
        <dbReference type="ChEBI" id="CHEBI:18420"/>
    </cofactor>
    <text evidence="6 7">Binds 1 Mg(2+) ion per subunit.</text>
</comment>
<dbReference type="CDD" id="cd03319">
    <property type="entry name" value="L-Ala-DL-Glu_epimerase"/>
    <property type="match status" value="1"/>
</dbReference>
<dbReference type="SUPFAM" id="SSF51604">
    <property type="entry name" value="Enolase C-terminal domain-like"/>
    <property type="match status" value="1"/>
</dbReference>
<feature type="domain" description="Mandelate racemase/muconate lactonizing enzyme C-terminal" evidence="8">
    <location>
        <begin position="133"/>
        <end position="226"/>
    </location>
</feature>
<accession>A0A431VZK0</accession>
<name>A0A431VZK0_9DEIO</name>
<evidence type="ECO:0000256" key="3">
    <source>
        <dbReference type="ARBA" id="ARBA00022842"/>
    </source>
</evidence>
<comment type="caution">
    <text evidence="9">The sequence shown here is derived from an EMBL/GenBank/DDBJ whole genome shotgun (WGS) entry which is preliminary data.</text>
</comment>
<evidence type="ECO:0000259" key="8">
    <source>
        <dbReference type="SMART" id="SM00922"/>
    </source>
</evidence>
<dbReference type="SFLD" id="SFLDG00180">
    <property type="entry name" value="muconate_cycloisomerase"/>
    <property type="match status" value="1"/>
</dbReference>
<dbReference type="InterPro" id="IPR036849">
    <property type="entry name" value="Enolase-like_C_sf"/>
</dbReference>
<evidence type="ECO:0000256" key="4">
    <source>
        <dbReference type="ARBA" id="ARBA00023235"/>
    </source>
</evidence>
<dbReference type="GO" id="GO:0009063">
    <property type="term" value="P:amino acid catabolic process"/>
    <property type="evidence" value="ECO:0007669"/>
    <property type="project" value="InterPro"/>
</dbReference>
<dbReference type="PANTHER" id="PTHR48073">
    <property type="entry name" value="O-SUCCINYLBENZOATE SYNTHASE-RELATED"/>
    <property type="match status" value="1"/>
</dbReference>
<dbReference type="InterPro" id="IPR029017">
    <property type="entry name" value="Enolase-like_N"/>
</dbReference>
<keyword evidence="4 7" id="KW-0413">Isomerase</keyword>